<feature type="transmembrane region" description="Helical" evidence="1">
    <location>
        <begin position="115"/>
        <end position="136"/>
    </location>
</feature>
<dbReference type="Proteomes" id="UP000297861">
    <property type="component" value="Unassembled WGS sequence"/>
</dbReference>
<keyword evidence="1" id="KW-1133">Transmembrane helix</keyword>
<dbReference type="InterPro" id="IPR025635">
    <property type="entry name" value="DUF4293"/>
</dbReference>
<keyword evidence="1" id="KW-0812">Transmembrane</keyword>
<name>A0A4Y8L3F8_9BACT</name>
<evidence type="ECO:0000313" key="2">
    <source>
        <dbReference type="EMBL" id="TFD97195.1"/>
    </source>
</evidence>
<reference evidence="2 3" key="1">
    <citation type="submission" date="2019-03" db="EMBL/GenBank/DDBJ databases">
        <title>San Antonio Military Medical Center submission to MRSN (WRAIR), pending publication.</title>
        <authorList>
            <person name="Blyth D.M."/>
            <person name="Mccarthy S.L."/>
            <person name="Schall S.E."/>
            <person name="Stam J.A."/>
            <person name="Ong A.C."/>
            <person name="Mcgann P.T."/>
        </authorList>
    </citation>
    <scope>NUCLEOTIDE SEQUENCE [LARGE SCALE GENOMIC DNA]</scope>
    <source>
        <strain evidence="2 3">MRSN571793</strain>
    </source>
</reference>
<accession>A0A4Y8L3F8</accession>
<organism evidence="2 3">
    <name type="scientific">Dysgonomonas capnocytophagoides</name>
    <dbReference type="NCBI Taxonomy" id="45254"/>
    <lineage>
        <taxon>Bacteria</taxon>
        <taxon>Pseudomonadati</taxon>
        <taxon>Bacteroidota</taxon>
        <taxon>Bacteroidia</taxon>
        <taxon>Bacteroidales</taxon>
        <taxon>Dysgonomonadaceae</taxon>
        <taxon>Dysgonomonas</taxon>
    </lineage>
</organism>
<feature type="transmembrane region" description="Helical" evidence="1">
    <location>
        <begin position="84"/>
        <end position="103"/>
    </location>
</feature>
<dbReference type="STRING" id="1121485.GCA_000426485_01239"/>
<feature type="transmembrane region" description="Helical" evidence="1">
    <location>
        <begin position="52"/>
        <end position="75"/>
    </location>
</feature>
<sequence>MIQRIQSIYLLVAAILMAVTVFSPLAFLADGANGYFIYRCLGFFENGVGSSYPTWGVIGVVSLTAVLTIVSIFLYKNRKLQIKLSYAAIVGILASYGTIYTYLQTGMAATSSTLVNVKYGVILPVIALIFIVLAIIKIKADEKLVQSLNRIR</sequence>
<dbReference type="OrthoDB" id="594989at2"/>
<dbReference type="Pfam" id="PF14126">
    <property type="entry name" value="DUF4293"/>
    <property type="match status" value="1"/>
</dbReference>
<protein>
    <submittedName>
        <fullName evidence="2">DUF4293 family protein</fullName>
    </submittedName>
</protein>
<evidence type="ECO:0000256" key="1">
    <source>
        <dbReference type="SAM" id="Phobius"/>
    </source>
</evidence>
<evidence type="ECO:0000313" key="3">
    <source>
        <dbReference type="Proteomes" id="UP000297861"/>
    </source>
</evidence>
<dbReference type="EMBL" id="SOML01000003">
    <property type="protein sequence ID" value="TFD97195.1"/>
    <property type="molecule type" value="Genomic_DNA"/>
</dbReference>
<comment type="caution">
    <text evidence="2">The sequence shown here is derived from an EMBL/GenBank/DDBJ whole genome shotgun (WGS) entry which is preliminary data.</text>
</comment>
<dbReference type="RefSeq" id="WP_134435799.1">
    <property type="nucleotide sequence ID" value="NZ_AP028867.1"/>
</dbReference>
<dbReference type="AlphaFoldDB" id="A0A4Y8L3F8"/>
<gene>
    <name evidence="2" type="ORF">E2605_05875</name>
</gene>
<proteinExistence type="predicted"/>
<keyword evidence="3" id="KW-1185">Reference proteome</keyword>
<keyword evidence="1" id="KW-0472">Membrane</keyword>